<dbReference type="AlphaFoldDB" id="A0A4Y2GQT8"/>
<proteinExistence type="predicted"/>
<accession>A0A4Y2GQT8</accession>
<sequence>MNLTQQTCTLALSNLLHAYRFAVQDCCNLKLLSGIPLKIRRVRNFMVNRSPVVVVRKFGEVVPAEASSYASDRESKLRAQSQKSHRASKQVINIMKQRGLFWYPRLGWETSFSVNVRKSGVSQPGVPE</sequence>
<comment type="caution">
    <text evidence="1">The sequence shown here is derived from an EMBL/GenBank/DDBJ whole genome shotgun (WGS) entry which is preliminary data.</text>
</comment>
<evidence type="ECO:0000313" key="2">
    <source>
        <dbReference type="Proteomes" id="UP000499080"/>
    </source>
</evidence>
<dbReference type="EMBL" id="BGPR01001460">
    <property type="protein sequence ID" value="GBM54484.1"/>
    <property type="molecule type" value="Genomic_DNA"/>
</dbReference>
<gene>
    <name evidence="1" type="ORF">AVEN_217167_1</name>
</gene>
<evidence type="ECO:0000313" key="1">
    <source>
        <dbReference type="EMBL" id="GBM54484.1"/>
    </source>
</evidence>
<dbReference type="Proteomes" id="UP000499080">
    <property type="component" value="Unassembled WGS sequence"/>
</dbReference>
<organism evidence="1 2">
    <name type="scientific">Araneus ventricosus</name>
    <name type="common">Orbweaver spider</name>
    <name type="synonym">Epeira ventricosa</name>
    <dbReference type="NCBI Taxonomy" id="182803"/>
    <lineage>
        <taxon>Eukaryota</taxon>
        <taxon>Metazoa</taxon>
        <taxon>Ecdysozoa</taxon>
        <taxon>Arthropoda</taxon>
        <taxon>Chelicerata</taxon>
        <taxon>Arachnida</taxon>
        <taxon>Araneae</taxon>
        <taxon>Araneomorphae</taxon>
        <taxon>Entelegynae</taxon>
        <taxon>Araneoidea</taxon>
        <taxon>Araneidae</taxon>
        <taxon>Araneus</taxon>
    </lineage>
</organism>
<reference evidence="1 2" key="1">
    <citation type="journal article" date="2019" name="Sci. Rep.">
        <title>Orb-weaving spider Araneus ventricosus genome elucidates the spidroin gene catalogue.</title>
        <authorList>
            <person name="Kono N."/>
            <person name="Nakamura H."/>
            <person name="Ohtoshi R."/>
            <person name="Moran D.A.P."/>
            <person name="Shinohara A."/>
            <person name="Yoshida Y."/>
            <person name="Fujiwara M."/>
            <person name="Mori M."/>
            <person name="Tomita M."/>
            <person name="Arakawa K."/>
        </authorList>
    </citation>
    <scope>NUCLEOTIDE SEQUENCE [LARGE SCALE GENOMIC DNA]</scope>
</reference>
<keyword evidence="2" id="KW-1185">Reference proteome</keyword>
<name>A0A4Y2GQT8_ARAVE</name>
<protein>
    <submittedName>
        <fullName evidence="1">Uncharacterized protein</fullName>
    </submittedName>
</protein>